<protein>
    <submittedName>
        <fullName evidence="6">DNA glycosylase</fullName>
    </submittedName>
</protein>
<dbReference type="FunFam" id="3.40.470.10:FF:000010">
    <property type="entry name" value="G/U mismatch-specific DNA glycosylase"/>
    <property type="match status" value="1"/>
</dbReference>
<reference evidence="6 7" key="1">
    <citation type="journal article" date="2018" name="Nat. Ecol. Evol.">
        <title>Pezizomycetes genomes reveal the molecular basis of ectomycorrhizal truffle lifestyle.</title>
        <authorList>
            <person name="Murat C."/>
            <person name="Payen T."/>
            <person name="Noel B."/>
            <person name="Kuo A."/>
            <person name="Morin E."/>
            <person name="Chen J."/>
            <person name="Kohler A."/>
            <person name="Krizsan K."/>
            <person name="Balestrini R."/>
            <person name="Da Silva C."/>
            <person name="Montanini B."/>
            <person name="Hainaut M."/>
            <person name="Levati E."/>
            <person name="Barry K.W."/>
            <person name="Belfiori B."/>
            <person name="Cichocki N."/>
            <person name="Clum A."/>
            <person name="Dockter R.B."/>
            <person name="Fauchery L."/>
            <person name="Guy J."/>
            <person name="Iotti M."/>
            <person name="Le Tacon F."/>
            <person name="Lindquist E.A."/>
            <person name="Lipzen A."/>
            <person name="Malagnac F."/>
            <person name="Mello A."/>
            <person name="Molinier V."/>
            <person name="Miyauchi S."/>
            <person name="Poulain J."/>
            <person name="Riccioni C."/>
            <person name="Rubini A."/>
            <person name="Sitrit Y."/>
            <person name="Splivallo R."/>
            <person name="Traeger S."/>
            <person name="Wang M."/>
            <person name="Zifcakova L."/>
            <person name="Wipf D."/>
            <person name="Zambonelli A."/>
            <person name="Paolocci F."/>
            <person name="Nowrousian M."/>
            <person name="Ottonello S."/>
            <person name="Baldrian P."/>
            <person name="Spatafora J.W."/>
            <person name="Henrissat B."/>
            <person name="Nagy L.G."/>
            <person name="Aury J.M."/>
            <person name="Wincker P."/>
            <person name="Grigoriev I.V."/>
            <person name="Bonfante P."/>
            <person name="Martin F.M."/>
        </authorList>
    </citation>
    <scope>NUCLEOTIDE SEQUENCE [LARGE SCALE GENOMIC DNA]</scope>
    <source>
        <strain evidence="6 7">120613-1</strain>
    </source>
</reference>
<dbReference type="Pfam" id="PF03167">
    <property type="entry name" value="UDG"/>
    <property type="match status" value="1"/>
</dbReference>
<dbReference type="AlphaFoldDB" id="A0A3N4J625"/>
<sequence>MSKRKYADETIKMEEETEEEYESEDGGFSDDEYQTPKPPPSFGGLISKFAFSSSSSSKTPTITLPAPIISRSTPCENPLPSSRNTRSKKFSPAEAETSLAGEPSPPSAKTKKKRAKHGGYVPPSVYAHLSPLPDTLDDNLICVFIGINPGLKTASIGHSFANPTNLFWPLLYSSGCTPDRRLPPQMDVMLPELYSLGQTNIVKRPTKDAAELSKEEMLAGVAGLEEKMRWHKPEAVCFVGKMVWEAVFKVQNRRGLRKGEFEWGWQEGVRFAKEAEKEGSWGGCRIFVVPSTSGLVAAYGPEFKRNLWKKLGDWVQMRRQERGESAPKIIEEGCPW</sequence>
<evidence type="ECO:0000256" key="4">
    <source>
        <dbReference type="SAM" id="MobiDB-lite"/>
    </source>
</evidence>
<accession>A0A3N4J625</accession>
<evidence type="ECO:0000256" key="1">
    <source>
        <dbReference type="ARBA" id="ARBA00022763"/>
    </source>
</evidence>
<dbReference type="Gene3D" id="3.40.470.10">
    <property type="entry name" value="Uracil-DNA glycosylase-like domain"/>
    <property type="match status" value="1"/>
</dbReference>
<dbReference type="OrthoDB" id="565731at2759"/>
<dbReference type="InterPro" id="IPR036895">
    <property type="entry name" value="Uracil-DNA_glycosylase-like_sf"/>
</dbReference>
<feature type="compositionally biased region" description="Polar residues" evidence="4">
    <location>
        <begin position="70"/>
        <end position="84"/>
    </location>
</feature>
<dbReference type="PANTHER" id="PTHR12159:SF9">
    <property type="entry name" value="G_T MISMATCH-SPECIFIC THYMINE DNA GLYCOSYLASE"/>
    <property type="match status" value="1"/>
</dbReference>
<dbReference type="Proteomes" id="UP000276215">
    <property type="component" value="Unassembled WGS sequence"/>
</dbReference>
<keyword evidence="7" id="KW-1185">Reference proteome</keyword>
<dbReference type="SUPFAM" id="SSF52141">
    <property type="entry name" value="Uracil-DNA glycosylase-like"/>
    <property type="match status" value="1"/>
</dbReference>
<evidence type="ECO:0000259" key="5">
    <source>
        <dbReference type="Pfam" id="PF03167"/>
    </source>
</evidence>
<dbReference type="PANTHER" id="PTHR12159">
    <property type="entry name" value="G/T AND G/U MISMATCH-SPECIFIC DNA GLYCOSYLASE"/>
    <property type="match status" value="1"/>
</dbReference>
<evidence type="ECO:0000313" key="6">
    <source>
        <dbReference type="EMBL" id="RPA93752.1"/>
    </source>
</evidence>
<keyword evidence="1" id="KW-0227">DNA damage</keyword>
<dbReference type="CDD" id="cd10028">
    <property type="entry name" value="UDG-F2_TDG_MUG"/>
    <property type="match status" value="1"/>
</dbReference>
<evidence type="ECO:0000256" key="2">
    <source>
        <dbReference type="ARBA" id="ARBA00022801"/>
    </source>
</evidence>
<dbReference type="GO" id="GO:0008263">
    <property type="term" value="F:pyrimidine-specific mismatch base pair DNA N-glycosylase activity"/>
    <property type="evidence" value="ECO:0007669"/>
    <property type="project" value="TreeGrafter"/>
</dbReference>
<evidence type="ECO:0000256" key="3">
    <source>
        <dbReference type="ARBA" id="ARBA00023204"/>
    </source>
</evidence>
<keyword evidence="3" id="KW-0234">DNA repair</keyword>
<feature type="compositionally biased region" description="Basic and acidic residues" evidence="4">
    <location>
        <begin position="1"/>
        <end position="14"/>
    </location>
</feature>
<dbReference type="GO" id="GO:0006285">
    <property type="term" value="P:base-excision repair, AP site formation"/>
    <property type="evidence" value="ECO:0007669"/>
    <property type="project" value="InterPro"/>
</dbReference>
<dbReference type="InterPro" id="IPR005122">
    <property type="entry name" value="Uracil-DNA_glycosylase-like"/>
</dbReference>
<feature type="region of interest" description="Disordered" evidence="4">
    <location>
        <begin position="1"/>
        <end position="117"/>
    </location>
</feature>
<keyword evidence="2" id="KW-0378">Hydrolase</keyword>
<proteinExistence type="predicted"/>
<name>A0A3N4J625_9PEZI</name>
<dbReference type="EMBL" id="ML120447">
    <property type="protein sequence ID" value="RPA93752.1"/>
    <property type="molecule type" value="Genomic_DNA"/>
</dbReference>
<feature type="domain" description="Uracil-DNA glycosylase-like" evidence="5">
    <location>
        <begin position="134"/>
        <end position="311"/>
    </location>
</feature>
<dbReference type="InterPro" id="IPR015637">
    <property type="entry name" value="MUG/TDG"/>
</dbReference>
<feature type="compositionally biased region" description="Acidic residues" evidence="4">
    <location>
        <begin position="15"/>
        <end position="33"/>
    </location>
</feature>
<dbReference type="GO" id="GO:0004844">
    <property type="term" value="F:uracil DNA N-glycosylase activity"/>
    <property type="evidence" value="ECO:0007669"/>
    <property type="project" value="TreeGrafter"/>
</dbReference>
<gene>
    <name evidence="6" type="ORF">L873DRAFT_1793467</name>
</gene>
<organism evidence="6 7">
    <name type="scientific">Choiromyces venosus 120613-1</name>
    <dbReference type="NCBI Taxonomy" id="1336337"/>
    <lineage>
        <taxon>Eukaryota</taxon>
        <taxon>Fungi</taxon>
        <taxon>Dikarya</taxon>
        <taxon>Ascomycota</taxon>
        <taxon>Pezizomycotina</taxon>
        <taxon>Pezizomycetes</taxon>
        <taxon>Pezizales</taxon>
        <taxon>Tuberaceae</taxon>
        <taxon>Choiromyces</taxon>
    </lineage>
</organism>
<evidence type="ECO:0000313" key="7">
    <source>
        <dbReference type="Proteomes" id="UP000276215"/>
    </source>
</evidence>
<dbReference type="STRING" id="1336337.A0A3N4J625"/>